<dbReference type="InterPro" id="IPR000649">
    <property type="entry name" value="IF-2B-related"/>
</dbReference>
<dbReference type="HAMAP" id="MF_01678">
    <property type="entry name" value="Salvage_MtnA"/>
    <property type="match status" value="1"/>
</dbReference>
<protein>
    <recommendedName>
        <fullName evidence="2">Methylthioribose-1-phosphate isomerase</fullName>
        <shortName evidence="2">M1Pi</shortName>
        <shortName evidence="2">MTR-1-P isomerase</shortName>
        <ecNumber evidence="2">5.3.1.23</ecNumber>
    </recommendedName>
    <alternativeName>
        <fullName evidence="2">S-methyl-5-thioribose-1-phosphate isomerase</fullName>
    </alternativeName>
    <alternativeName>
        <fullName evidence="2">Translation initiation factor eIF-2B subunit alpha/beta/delta-like protein</fullName>
    </alternativeName>
</protein>
<dbReference type="NCBIfam" id="NF004326">
    <property type="entry name" value="PRK05720.1"/>
    <property type="match status" value="1"/>
</dbReference>
<evidence type="ECO:0000256" key="3">
    <source>
        <dbReference type="SAM" id="MobiDB-lite"/>
    </source>
</evidence>
<evidence type="ECO:0000256" key="1">
    <source>
        <dbReference type="ARBA" id="ARBA00023235"/>
    </source>
</evidence>
<dbReference type="Gene3D" id="1.20.120.420">
    <property type="entry name" value="translation initiation factor eif-2b, domain 1"/>
    <property type="match status" value="1"/>
</dbReference>
<sequence>MKYTTVDLIEDGRCVELLDQRVLPSEVKYIQLRSTQQVCDAIRTMVVRGAPAIGATAAYGYSMALKYYSDDNPCVTSKQLFDFMNSVYDQLYYSRPTAVNLAWALRRQKQVVLEYVRLKLNVDESDDEIQGNTLREIDVVALSQILEHDAKEIAQDDIKINQTMGRFGSELLPKVCNVLHHCNTGALATVDHGTALGVIRTAVFEQKKNVHVWVDETRPRLQGARLTAWELQADGIDMTLICDSMAASLMRAGKVDAVLVGADRISANGDTANKIGTYHLACAAKVHSVPFYVVAPCSTVDLSIESGAQIPIEERDPSEVTNPSGESSIAPSGIQVYNPAFDVTPADFISAIITEHGVLRPPYEPALRSAVAQSKSKTR</sequence>
<dbReference type="GO" id="GO:0019509">
    <property type="term" value="P:L-methionine salvage from methylthioadenosine"/>
    <property type="evidence" value="ECO:0007669"/>
    <property type="project" value="UniProtKB-UniRule"/>
</dbReference>
<dbReference type="Gene3D" id="3.40.50.10470">
    <property type="entry name" value="Translation initiation factor eif-2b, domain 2"/>
    <property type="match status" value="1"/>
</dbReference>
<comment type="function">
    <text evidence="2">Catalyzes the interconversion of methylthioribose-1-phosphate (MTR-1-P) into methylthioribulose-1-phosphate (MTRu-1-P).</text>
</comment>
<name>A0A7S1ETN3_9RHOD</name>
<dbReference type="AlphaFoldDB" id="A0A7S1ETN3"/>
<keyword evidence="2" id="KW-0539">Nucleus</keyword>
<dbReference type="EC" id="5.3.1.23" evidence="2"/>
<keyword evidence="2" id="KW-0028">Amino-acid biosynthesis</keyword>
<comment type="catalytic activity">
    <reaction evidence="2">
        <text>5-(methylsulfanyl)-alpha-D-ribose 1-phosphate = 5-(methylsulfanyl)-D-ribulose 1-phosphate</text>
        <dbReference type="Rhea" id="RHEA:19989"/>
        <dbReference type="ChEBI" id="CHEBI:58533"/>
        <dbReference type="ChEBI" id="CHEBI:58548"/>
        <dbReference type="EC" id="5.3.1.23"/>
    </reaction>
</comment>
<dbReference type="UniPathway" id="UPA00904">
    <property type="reaction ID" value="UER00874"/>
</dbReference>
<comment type="similarity">
    <text evidence="2">Belongs to the eIF-2B alpha/beta/delta subunits family. MtnA subfamily.</text>
</comment>
<accession>A0A7S1ETN3</accession>
<dbReference type="InterPro" id="IPR027363">
    <property type="entry name" value="M1Pi_N"/>
</dbReference>
<keyword evidence="2" id="KW-0486">Methionine biosynthesis</keyword>
<keyword evidence="2" id="KW-0963">Cytoplasm</keyword>
<dbReference type="InterPro" id="IPR042529">
    <property type="entry name" value="IF_2B-like_C"/>
</dbReference>
<organism evidence="4">
    <name type="scientific">Timspurckia oligopyrenoides</name>
    <dbReference type="NCBI Taxonomy" id="708627"/>
    <lineage>
        <taxon>Eukaryota</taxon>
        <taxon>Rhodophyta</taxon>
        <taxon>Bangiophyceae</taxon>
        <taxon>Porphyridiales</taxon>
        <taxon>Porphyridiaceae</taxon>
        <taxon>Timspurckia</taxon>
    </lineage>
</organism>
<dbReference type="NCBIfam" id="TIGR00524">
    <property type="entry name" value="eIF-2B_rel"/>
    <property type="match status" value="1"/>
</dbReference>
<dbReference type="NCBIfam" id="TIGR00512">
    <property type="entry name" value="salvage_mtnA"/>
    <property type="match status" value="1"/>
</dbReference>
<dbReference type="InterPro" id="IPR011559">
    <property type="entry name" value="Initiation_fac_2B_a/b/d"/>
</dbReference>
<dbReference type="InterPro" id="IPR037171">
    <property type="entry name" value="NagB/RpiA_transferase-like"/>
</dbReference>
<comment type="pathway">
    <text evidence="2">Amino-acid biosynthesis; L-methionine biosynthesis via salvage pathway; L-methionine from S-methyl-5-thio-alpha-D-ribose 1-phosphate: step 1/6.</text>
</comment>
<dbReference type="Pfam" id="PF01008">
    <property type="entry name" value="IF-2B"/>
    <property type="match status" value="1"/>
</dbReference>
<evidence type="ECO:0000256" key="2">
    <source>
        <dbReference type="HAMAP-Rule" id="MF_03119"/>
    </source>
</evidence>
<evidence type="ECO:0000313" key="4">
    <source>
        <dbReference type="EMBL" id="CAD8822844.1"/>
    </source>
</evidence>
<feature type="compositionally biased region" description="Polar residues" evidence="3">
    <location>
        <begin position="319"/>
        <end position="330"/>
    </location>
</feature>
<dbReference type="GO" id="GO:0046523">
    <property type="term" value="F:S-methyl-5-thioribose-1-phosphate isomerase activity"/>
    <property type="evidence" value="ECO:0007669"/>
    <property type="project" value="UniProtKB-UniRule"/>
</dbReference>
<dbReference type="EMBL" id="HBFP01010084">
    <property type="protein sequence ID" value="CAD8822844.1"/>
    <property type="molecule type" value="Transcribed_RNA"/>
</dbReference>
<dbReference type="FunFam" id="1.20.120.420:FF:000003">
    <property type="entry name" value="Methylthioribose-1-phosphate isomerase"/>
    <property type="match status" value="1"/>
</dbReference>
<dbReference type="InterPro" id="IPR005251">
    <property type="entry name" value="IF-M1Pi"/>
</dbReference>
<dbReference type="GO" id="GO:0005634">
    <property type="term" value="C:nucleus"/>
    <property type="evidence" value="ECO:0007669"/>
    <property type="project" value="UniProtKB-SubCell"/>
</dbReference>
<feature type="region of interest" description="Disordered" evidence="3">
    <location>
        <begin position="311"/>
        <end position="330"/>
    </location>
</feature>
<dbReference type="SUPFAM" id="SSF100950">
    <property type="entry name" value="NagB/RpiA/CoA transferase-like"/>
    <property type="match status" value="1"/>
</dbReference>
<dbReference type="GO" id="GO:0005737">
    <property type="term" value="C:cytoplasm"/>
    <property type="evidence" value="ECO:0007669"/>
    <property type="project" value="UniProtKB-SubCell"/>
</dbReference>
<gene>
    <name evidence="4" type="ORF">TOLI1172_LOCUS7240</name>
</gene>
<reference evidence="4" key="1">
    <citation type="submission" date="2021-01" db="EMBL/GenBank/DDBJ databases">
        <authorList>
            <person name="Corre E."/>
            <person name="Pelletier E."/>
            <person name="Niang G."/>
            <person name="Scheremetjew M."/>
            <person name="Finn R."/>
            <person name="Kale V."/>
            <person name="Holt S."/>
            <person name="Cochrane G."/>
            <person name="Meng A."/>
            <person name="Brown T."/>
            <person name="Cohen L."/>
        </authorList>
    </citation>
    <scope>NUCLEOTIDE SEQUENCE</scope>
    <source>
        <strain evidence="4">CCMP3278</strain>
    </source>
</reference>
<proteinExistence type="inferred from homology"/>
<feature type="site" description="Transition state stabilizer" evidence="2">
    <location>
        <position position="182"/>
    </location>
</feature>
<dbReference type="PANTHER" id="PTHR43475">
    <property type="entry name" value="METHYLTHIORIBOSE-1-PHOSPHATE ISOMERASE"/>
    <property type="match status" value="1"/>
</dbReference>
<dbReference type="PANTHER" id="PTHR43475:SF1">
    <property type="entry name" value="METHYLTHIORIBOSE-1-PHOSPHATE ISOMERASE"/>
    <property type="match status" value="1"/>
</dbReference>
<feature type="active site" description="Proton donor" evidence="2">
    <location>
        <position position="263"/>
    </location>
</feature>
<dbReference type="FunFam" id="3.40.50.10470:FF:000006">
    <property type="entry name" value="Methylthioribose-1-phosphate isomerase"/>
    <property type="match status" value="1"/>
</dbReference>
<comment type="subcellular location">
    <subcellularLocation>
        <location evidence="2">Cytoplasm</location>
    </subcellularLocation>
    <subcellularLocation>
        <location evidence="2">Nucleus</location>
    </subcellularLocation>
</comment>
<keyword evidence="1 2" id="KW-0413">Isomerase</keyword>